<protein>
    <submittedName>
        <fullName evidence="1">Uncharacterized protein</fullName>
    </submittedName>
</protein>
<dbReference type="EMBL" id="PYLQ01000004">
    <property type="protein sequence ID" value="PST42535.1"/>
    <property type="molecule type" value="Genomic_DNA"/>
</dbReference>
<reference evidence="1 2" key="1">
    <citation type="journal article" date="2019" name="Int. J. Syst. Evol. Microbiol.">
        <title>Faecalibacillus intestinalis gen. nov., sp. nov. and Faecalibacillus faecis sp. nov., isolated from human faeces.</title>
        <authorList>
            <person name="Seo B."/>
            <person name="Jeon K."/>
            <person name="Baek I."/>
            <person name="Lee Y.M."/>
            <person name="Baek K."/>
            <person name="Ko G."/>
        </authorList>
    </citation>
    <scope>NUCLEOTIDE SEQUENCE [LARGE SCALE GENOMIC DNA]</scope>
    <source>
        <strain evidence="1 2">SNUG30099</strain>
    </source>
</reference>
<name>A0A2T3G4Q7_9FIRM</name>
<keyword evidence="2" id="KW-1185">Reference proteome</keyword>
<comment type="caution">
    <text evidence="1">The sequence shown here is derived from an EMBL/GenBank/DDBJ whole genome shotgun (WGS) entry which is preliminary data.</text>
</comment>
<evidence type="ECO:0000313" key="2">
    <source>
        <dbReference type="Proteomes" id="UP000240974"/>
    </source>
</evidence>
<dbReference type="RefSeq" id="WP_107029448.1">
    <property type="nucleotide sequence ID" value="NZ_PYLQ01000004.1"/>
</dbReference>
<dbReference type="Proteomes" id="UP000240974">
    <property type="component" value="Unassembled WGS sequence"/>
</dbReference>
<proteinExistence type="predicted"/>
<gene>
    <name evidence="1" type="ORF">C7U54_04495</name>
</gene>
<dbReference type="AlphaFoldDB" id="A0A2T3G4Q7"/>
<accession>A0A2T3G4Q7</accession>
<sequence length="243" mass="28679">MFKHFFKKSNDDDIFETVDPIVEQRRNEKFSKPLIYDEEFKKEEVTKKSESQQIPKETTSKNVKKVEKKVVKKEEPEVKKNYEMMDIISPMFGMHEEKKETVRVVKKNSVKKPKKKDNSLVQVISPYYGNFEEKEETDSEAVLTAVEDSKDFQDETNTDAEKTIEPEIVEEEKLPTVEDNLRNIAKIVEEEQDQLKIIEERTGEFKLDFGQKKSEEQNSLIDEIDDNMSLDELMSLYEKKFKD</sequence>
<organism evidence="1 2">
    <name type="scientific">Faecalibacillus intestinalis</name>
    <dbReference type="NCBI Taxonomy" id="1982626"/>
    <lineage>
        <taxon>Bacteria</taxon>
        <taxon>Bacillati</taxon>
        <taxon>Bacillota</taxon>
        <taxon>Erysipelotrichia</taxon>
        <taxon>Erysipelotrichales</taxon>
        <taxon>Coprobacillaceae</taxon>
        <taxon>Faecalibacillus</taxon>
    </lineage>
</organism>
<evidence type="ECO:0000313" key="1">
    <source>
        <dbReference type="EMBL" id="PST42535.1"/>
    </source>
</evidence>